<evidence type="ECO:0000313" key="3">
    <source>
        <dbReference type="Proteomes" id="UP001141327"/>
    </source>
</evidence>
<organism evidence="2 3">
    <name type="scientific">Paratrimastix pyriformis</name>
    <dbReference type="NCBI Taxonomy" id="342808"/>
    <lineage>
        <taxon>Eukaryota</taxon>
        <taxon>Metamonada</taxon>
        <taxon>Preaxostyla</taxon>
        <taxon>Paratrimastigidae</taxon>
        <taxon>Paratrimastix</taxon>
    </lineage>
</organism>
<evidence type="ECO:0000313" key="2">
    <source>
        <dbReference type="EMBL" id="KAJ4457183.1"/>
    </source>
</evidence>
<name>A0ABQ8UD50_9EUKA</name>
<proteinExistence type="predicted"/>
<comment type="caution">
    <text evidence="2">The sequence shown here is derived from an EMBL/GenBank/DDBJ whole genome shotgun (WGS) entry which is preliminary data.</text>
</comment>
<dbReference type="EMBL" id="JAPMOS010000053">
    <property type="protein sequence ID" value="KAJ4457183.1"/>
    <property type="molecule type" value="Genomic_DNA"/>
</dbReference>
<sequence>MPRPRGLDASPEPIHSEVTYLARRRVIGALDRPHAHRLNLATSSLFHPSRTRRRSRAAAVWVRCARVHSGMTAFRAGNSPAPAGYDGRLLRAAIHWPPGSSAAICQASTAAIVALQRGSRKVRLLTRRLPAAAGGTFRLATPPAPLLPALLSTPDPTRQLGLLVLVLVAGGRGAGYEDLSDLGHPVLVLARLEVVLVPGHLPCPCEEAPSRGGSNGNGESRSQDCSSGATDVPPQTRRPWTLRQLRPASARTSNLKTSKARVASEEQQGMGISGLARAGPRRCGCQRGGLSDWTAPLLPAATPPSPLLPFPLPSPRHGGLSPEAALEVPTLSPSAPAALLAAGTTPTPVRVAHAAPQATCPRATVRAAEAEKYYTPTSLLGGRYGTSRAHSITEQSPRIQRQIEEQGKLLCKRGGATPSLCGTHFTQPVGCPLLSKLR</sequence>
<protein>
    <submittedName>
        <fullName evidence="2">Uncharacterized protein</fullName>
    </submittedName>
</protein>
<reference evidence="2" key="1">
    <citation type="journal article" date="2022" name="bioRxiv">
        <title>Genomics of Preaxostyla Flagellates Illuminates Evolutionary Transitions and the Path Towards Mitochondrial Loss.</title>
        <authorList>
            <person name="Novak L.V.F."/>
            <person name="Treitli S.C."/>
            <person name="Pyrih J."/>
            <person name="Halakuc P."/>
            <person name="Pipaliya S.V."/>
            <person name="Vacek V."/>
            <person name="Brzon O."/>
            <person name="Soukal P."/>
            <person name="Eme L."/>
            <person name="Dacks J.B."/>
            <person name="Karnkowska A."/>
            <person name="Elias M."/>
            <person name="Hampl V."/>
        </authorList>
    </citation>
    <scope>NUCLEOTIDE SEQUENCE</scope>
    <source>
        <strain evidence="2">RCP-MX</strain>
    </source>
</reference>
<feature type="region of interest" description="Disordered" evidence="1">
    <location>
        <begin position="208"/>
        <end position="268"/>
    </location>
</feature>
<accession>A0ABQ8UD50</accession>
<keyword evidence="3" id="KW-1185">Reference proteome</keyword>
<gene>
    <name evidence="2" type="ORF">PAPYR_7485</name>
</gene>
<evidence type="ECO:0000256" key="1">
    <source>
        <dbReference type="SAM" id="MobiDB-lite"/>
    </source>
</evidence>
<dbReference type="Proteomes" id="UP001141327">
    <property type="component" value="Unassembled WGS sequence"/>
</dbReference>